<dbReference type="OMA" id="VENTEME"/>
<evidence type="ECO:0000313" key="2">
    <source>
        <dbReference type="Proteomes" id="UP000008068"/>
    </source>
</evidence>
<keyword evidence="2" id="KW-1185">Reference proteome</keyword>
<name>G0N687_CAEBE</name>
<proteinExistence type="predicted"/>
<protein>
    <submittedName>
        <fullName evidence="1">Uncharacterized protein</fullName>
    </submittedName>
</protein>
<dbReference type="Proteomes" id="UP000008068">
    <property type="component" value="Unassembled WGS sequence"/>
</dbReference>
<dbReference type="EMBL" id="GL379842">
    <property type="protein sequence ID" value="EGT53571.1"/>
    <property type="molecule type" value="Genomic_DNA"/>
</dbReference>
<dbReference type="eggNOG" id="ENOG502T3IJ">
    <property type="taxonomic scope" value="Eukaryota"/>
</dbReference>
<dbReference type="HOGENOM" id="CLU_571391_0_0_1"/>
<organism evidence="2">
    <name type="scientific">Caenorhabditis brenneri</name>
    <name type="common">Nematode worm</name>
    <dbReference type="NCBI Taxonomy" id="135651"/>
    <lineage>
        <taxon>Eukaryota</taxon>
        <taxon>Metazoa</taxon>
        <taxon>Ecdysozoa</taxon>
        <taxon>Nematoda</taxon>
        <taxon>Chromadorea</taxon>
        <taxon>Rhabditida</taxon>
        <taxon>Rhabditina</taxon>
        <taxon>Rhabditomorpha</taxon>
        <taxon>Rhabditoidea</taxon>
        <taxon>Rhabditidae</taxon>
        <taxon>Peloderinae</taxon>
        <taxon>Caenorhabditis</taxon>
    </lineage>
</organism>
<accession>G0N687</accession>
<gene>
    <name evidence="1" type="ORF">CAEBREN_20235</name>
</gene>
<reference evidence="2" key="1">
    <citation type="submission" date="2011-07" db="EMBL/GenBank/DDBJ databases">
        <authorList>
            <consortium name="Caenorhabditis brenneri Sequencing and Analysis Consortium"/>
            <person name="Wilson R.K."/>
        </authorList>
    </citation>
    <scope>NUCLEOTIDE SEQUENCE [LARGE SCALE GENOMIC DNA]</scope>
    <source>
        <strain evidence="2">PB2801</strain>
    </source>
</reference>
<evidence type="ECO:0000313" key="1">
    <source>
        <dbReference type="EMBL" id="EGT53571.1"/>
    </source>
</evidence>
<sequence length="478" mass="55351">MGKRKKSPVFWQPPDYEAQSSYRMIVQEEALPRPVEHSHSKSKPNVGSSIVDSSSNILAQFCIEVKNDIKTQFRSIKATDQGGYVLHHFIFIEAELLKFQKHSAWGNTDIEDSETSNKDRIIQKSKRAIAFHKSNFLNTLSEIQKSIRKLKKIFDKAINKIQSTRFWLLFLALSVLSARISYNELKLSGQMENTAQEKLTKNQCWTTLSWILSVLEFLEIGMIEEVVGAWSSVEQLDHVMEDAKAHVFITQNNELSEEEIQIHIEYNHLSLMVQRNQEKFKNLMETLQNLRQRTIPPYLIEEKNTFLRESSDLCVGIKSLHRILVHVVPAMSRGQLLEVVGNLMGCVSETRETATEFVKTLGKNKNNNSQTKEQVSTWGCLTGKIYWYLTVMRMALPGLNFEHQQQEQLITSLTGLSTTYMPEWWEEFLENIGKEVQGDLNQYKEEIIRYGDNLTWFTEQIGLFLGYDDEKDKTLLPR</sequence>
<dbReference type="InParanoid" id="G0N687"/>
<dbReference type="AlphaFoldDB" id="G0N687"/>